<evidence type="ECO:0000313" key="2">
    <source>
        <dbReference type="WBParaSite" id="Hba_06171"/>
    </source>
</evidence>
<keyword evidence="1" id="KW-1185">Reference proteome</keyword>
<dbReference type="Proteomes" id="UP000095283">
    <property type="component" value="Unplaced"/>
</dbReference>
<dbReference type="WBParaSite" id="Hba_06171">
    <property type="protein sequence ID" value="Hba_06171"/>
    <property type="gene ID" value="Hba_06171"/>
</dbReference>
<dbReference type="AlphaFoldDB" id="A0A1I7WM11"/>
<name>A0A1I7WM11_HETBA</name>
<reference evidence="2" key="1">
    <citation type="submission" date="2016-11" db="UniProtKB">
        <authorList>
            <consortium name="WormBaseParasite"/>
        </authorList>
    </citation>
    <scope>IDENTIFICATION</scope>
</reference>
<evidence type="ECO:0000313" key="1">
    <source>
        <dbReference type="Proteomes" id="UP000095283"/>
    </source>
</evidence>
<proteinExistence type="predicted"/>
<organism evidence="1 2">
    <name type="scientific">Heterorhabditis bacteriophora</name>
    <name type="common">Entomopathogenic nematode worm</name>
    <dbReference type="NCBI Taxonomy" id="37862"/>
    <lineage>
        <taxon>Eukaryota</taxon>
        <taxon>Metazoa</taxon>
        <taxon>Ecdysozoa</taxon>
        <taxon>Nematoda</taxon>
        <taxon>Chromadorea</taxon>
        <taxon>Rhabditida</taxon>
        <taxon>Rhabditina</taxon>
        <taxon>Rhabditomorpha</taxon>
        <taxon>Strongyloidea</taxon>
        <taxon>Heterorhabditidae</taxon>
        <taxon>Heterorhabditis</taxon>
    </lineage>
</organism>
<protein>
    <submittedName>
        <fullName evidence="2">TBD domain-containing protein</fullName>
    </submittedName>
</protein>
<sequence length="361" mass="40565">MSLFIVKYSMFYGLQIIGYTYIYSLHRDDSEDSLRRRLERLHKENAQLKCENLLISLQERYTELRGMFYEAEEELVRFRQQPSPFRTGSIDSLYDSLASELENSDSGFSGTPAMSSRNEGLNLRLELQKMTEKNSGASPSKEEVDVPSTVLAEVARKKIAIEPTAPPQTPQSETVPTPTENLKNEEFTRKITCDASTSTYAENSEIESVTRELNTSDPILIDHPYAPVLHPPLVTHVILPNQLRVLEVEQDYAQFLKRKGLPPSTFFSEEFPVQFYVLLVDWTANFCRIGMGVGLEIVHDVQVQGQGQGVLTRAELGPPSSSPRLLPPAFSNGLVPIISCFSHNSSDIFSRSKGVFLRPGL</sequence>
<accession>A0A1I7WM11</accession>